<dbReference type="AlphaFoldDB" id="A0A2B7YBT9"/>
<dbReference type="EMBL" id="PDNB01000006">
    <property type="protein sequence ID" value="PGH18057.1"/>
    <property type="molecule type" value="Genomic_DNA"/>
</dbReference>
<sequence>MEATRSHCLRSLSRQCPSSFGRSPQDSRRLLSFLRGHQLDKPSPVQSTDSASRNRHSNANNNNKPGSSTKDADKHLGSILDHPLFRIVPDKPLPRRDERDGAKDAVSVKRKLAENPLGLLDELMASGRADHNTLYRCLEAHRSLSASSNSPDAVELSGLGSRIVAWYSAAHYEARMLFFGSRPAMTVVMPYIIADHLQDVVIDWVTTLYKRTSIEPGQGLSSSLLPPQRVCTVNVLRNFFNAEIKYGQGIQSALRYFIRICELLPPGEKFGYSRDDPFRSSLRTIGYHLVAWISTHSQSSEVQGMPVSLYEEFCMLSDEFSKSNGFWGACLRLHHPTSPDVKPVLSYIEGMSETKSTPAKRKHLLRLSFDAAQFCLEHKIYPEASWLLTHARQFIVDEDFTQKHSSDSSDSHAAIGPESLFGGMCLQ</sequence>
<feature type="compositionally biased region" description="Basic and acidic residues" evidence="1">
    <location>
        <begin position="88"/>
        <end position="107"/>
    </location>
</feature>
<accession>A0A2B7YBT9</accession>
<feature type="compositionally biased region" description="Polar residues" evidence="1">
    <location>
        <begin position="12"/>
        <end position="24"/>
    </location>
</feature>
<protein>
    <submittedName>
        <fullName evidence="2">Uncharacterized protein</fullName>
    </submittedName>
</protein>
<evidence type="ECO:0000313" key="2">
    <source>
        <dbReference type="EMBL" id="PGH18057.1"/>
    </source>
</evidence>
<evidence type="ECO:0000256" key="1">
    <source>
        <dbReference type="SAM" id="MobiDB-lite"/>
    </source>
</evidence>
<proteinExistence type="predicted"/>
<feature type="region of interest" description="Disordered" evidence="1">
    <location>
        <begin position="87"/>
        <end position="107"/>
    </location>
</feature>
<reference evidence="2 3" key="1">
    <citation type="submission" date="2017-10" db="EMBL/GenBank/DDBJ databases">
        <title>Comparative genomics in systemic dimorphic fungi from Ajellomycetaceae.</title>
        <authorList>
            <person name="Munoz J.F."/>
            <person name="Mcewen J.G."/>
            <person name="Clay O.K."/>
            <person name="Cuomo C.A."/>
        </authorList>
    </citation>
    <scope>NUCLEOTIDE SEQUENCE [LARGE SCALE GENOMIC DNA]</scope>
    <source>
        <strain evidence="2 3">UAMH5409</strain>
    </source>
</reference>
<evidence type="ECO:0000313" key="3">
    <source>
        <dbReference type="Proteomes" id="UP000223968"/>
    </source>
</evidence>
<dbReference type="OrthoDB" id="5424391at2759"/>
<dbReference type="Proteomes" id="UP000223968">
    <property type="component" value="Unassembled WGS sequence"/>
</dbReference>
<comment type="caution">
    <text evidence="2">The sequence shown here is derived from an EMBL/GenBank/DDBJ whole genome shotgun (WGS) entry which is preliminary data.</text>
</comment>
<feature type="region of interest" description="Disordered" evidence="1">
    <location>
        <begin position="1"/>
        <end position="75"/>
    </location>
</feature>
<keyword evidence="3" id="KW-1185">Reference proteome</keyword>
<name>A0A2B7YBT9_9EURO</name>
<gene>
    <name evidence="2" type="ORF">AJ79_00684</name>
</gene>
<organism evidence="2 3">
    <name type="scientific">Helicocarpus griseus UAMH5409</name>
    <dbReference type="NCBI Taxonomy" id="1447875"/>
    <lineage>
        <taxon>Eukaryota</taxon>
        <taxon>Fungi</taxon>
        <taxon>Dikarya</taxon>
        <taxon>Ascomycota</taxon>
        <taxon>Pezizomycotina</taxon>
        <taxon>Eurotiomycetes</taxon>
        <taxon>Eurotiomycetidae</taxon>
        <taxon>Onygenales</taxon>
        <taxon>Ajellomycetaceae</taxon>
        <taxon>Helicocarpus</taxon>
    </lineage>
</organism>